<evidence type="ECO:0000256" key="2">
    <source>
        <dbReference type="ARBA" id="ARBA00005751"/>
    </source>
</evidence>
<evidence type="ECO:0000313" key="15">
    <source>
        <dbReference type="Proteomes" id="UP000294299"/>
    </source>
</evidence>
<dbReference type="PROSITE" id="PS00755">
    <property type="entry name" value="SECY_1"/>
    <property type="match status" value="1"/>
</dbReference>
<dbReference type="KEGG" id="nfn:NFRAN_2758"/>
<protein>
    <recommendedName>
        <fullName evidence="9">Protein translocase subunit SecY</fullName>
    </recommendedName>
</protein>
<dbReference type="EMBL" id="LR216287">
    <property type="protein sequence ID" value="VFJ15081.1"/>
    <property type="molecule type" value="Genomic_DNA"/>
</dbReference>
<feature type="transmembrane region" description="Helical" evidence="12">
    <location>
        <begin position="287"/>
        <end position="314"/>
    </location>
</feature>
<evidence type="ECO:0000256" key="6">
    <source>
        <dbReference type="ARBA" id="ARBA00022989"/>
    </source>
</evidence>
<dbReference type="InterPro" id="IPR030659">
    <property type="entry name" value="SecY_CS"/>
</dbReference>
<evidence type="ECO:0000256" key="12">
    <source>
        <dbReference type="SAM" id="Phobius"/>
    </source>
</evidence>
<evidence type="ECO:0000256" key="5">
    <source>
        <dbReference type="ARBA" id="ARBA00022927"/>
    </source>
</evidence>
<comment type="function">
    <text evidence="9">The central subunit of the protein translocation channel SecYEG. Consists of two halves formed by TMs 1-5 and 6-10. These two domains form a lateral gate at the front which open onto the bilayer between TMs 2 and 7, and are clamped together by SecE at the back. The channel is closed by both a pore ring composed of hydrophobic SecY resides and a short helix (helix 2A) on the extracellular side of the membrane which forms a plug. The plug probably moves laterally to allow the channel to open. The ring and the pore may move independently.</text>
</comment>
<dbReference type="Pfam" id="PF00344">
    <property type="entry name" value="SecY"/>
    <property type="match status" value="1"/>
</dbReference>
<dbReference type="SUPFAM" id="SSF103491">
    <property type="entry name" value="Preprotein translocase SecY subunit"/>
    <property type="match status" value="1"/>
</dbReference>
<dbReference type="Proteomes" id="UP000294299">
    <property type="component" value="Chromosome NFRAN"/>
</dbReference>
<dbReference type="Pfam" id="PF10559">
    <property type="entry name" value="Plug_translocon"/>
    <property type="match status" value="1"/>
</dbReference>
<dbReference type="NCBIfam" id="NF006341">
    <property type="entry name" value="PRK08568.1-5"/>
    <property type="match status" value="1"/>
</dbReference>
<dbReference type="PROSITE" id="PS00756">
    <property type="entry name" value="SECY_2"/>
    <property type="match status" value="1"/>
</dbReference>
<feature type="transmembrane region" description="Helical" evidence="12">
    <location>
        <begin position="441"/>
        <end position="463"/>
    </location>
</feature>
<keyword evidence="7 10" id="KW-0811">Translocation</keyword>
<keyword evidence="6 12" id="KW-1133">Transmembrane helix</keyword>
<sequence length="483" mass="52150">MSSIQNDGLFRTIVKTISPYVPQVEKPKKKITLTNKLIWTGIALLVYLVMGQVPLFGVNVDPATDPLAFARVIFAAQQRTLLELGIGPIVTAGLLMQLLKGSDILKLNFRDPNDRSLFTSATKIVTIIVIVAETLLYGVSVYGGATPSGYHLAVLVAQLTAACIVIMYLDELVQKGWGLGSGISIFIMAGVAQAILWSIFNPLPIPNGVEPSGLIPFMITSGMEGHIGDSVLRSAPPAPVPNMPSLFALGITAGILVLLVYVQGIHVDIPIVSTRYRGFTAVYPIKLLYTSNIPVILASALMANALFIGQMVWINYNPNNDNPMFNFIAQYDPQTQNPTGGLFYYVTAPRSFEATVADPVRAIVYVLFLTTIVTIFGRLWVELGGLSAKAAAKNLLDADVQVPGFRRSESSVQSLLNRYIPSVTIIGGVIIGLLASVSDLFSVFGTGIGLLLMVDILVNYYNLLVREQVDVHMPKLAALLGRT</sequence>
<keyword evidence="5 10" id="KW-0653">Protein transport</keyword>
<feature type="transmembrane region" description="Helical" evidence="12">
    <location>
        <begin position="80"/>
        <end position="99"/>
    </location>
</feature>
<evidence type="ECO:0000256" key="1">
    <source>
        <dbReference type="ARBA" id="ARBA00004127"/>
    </source>
</evidence>
<dbReference type="GO" id="GO:0015031">
    <property type="term" value="P:protein transport"/>
    <property type="evidence" value="ECO:0007669"/>
    <property type="project" value="UniProtKB-KW"/>
</dbReference>
<keyword evidence="4 10" id="KW-0812">Transmembrane</keyword>
<comment type="similarity">
    <text evidence="2 11">Belongs to the SecY/SEC61-alpha family.</text>
</comment>
<feature type="domain" description="Translocon Sec61/SecY plug" evidence="13">
    <location>
        <begin position="45"/>
        <end position="78"/>
    </location>
</feature>
<evidence type="ECO:0000256" key="4">
    <source>
        <dbReference type="ARBA" id="ARBA00022692"/>
    </source>
</evidence>
<evidence type="ECO:0000259" key="13">
    <source>
        <dbReference type="Pfam" id="PF10559"/>
    </source>
</evidence>
<dbReference type="GeneID" id="39421901"/>
<feature type="transmembrane region" description="Helical" evidence="12">
    <location>
        <begin position="37"/>
        <end position="60"/>
    </location>
</feature>
<keyword evidence="15" id="KW-1185">Reference proteome</keyword>
<evidence type="ECO:0000256" key="11">
    <source>
        <dbReference type="RuleBase" id="RU004349"/>
    </source>
</evidence>
<dbReference type="Gene3D" id="1.10.3370.10">
    <property type="entry name" value="SecY subunit domain"/>
    <property type="match status" value="1"/>
</dbReference>
<dbReference type="InterPro" id="IPR019561">
    <property type="entry name" value="Translocon_Sec61/SecY_plug_dom"/>
</dbReference>
<feature type="transmembrane region" description="Helical" evidence="12">
    <location>
        <begin position="362"/>
        <end position="381"/>
    </location>
</feature>
<dbReference type="InterPro" id="IPR023201">
    <property type="entry name" value="SecY_dom_sf"/>
</dbReference>
<dbReference type="OrthoDB" id="371914at2157"/>
<feature type="transmembrane region" description="Helical" evidence="12">
    <location>
        <begin position="176"/>
        <end position="200"/>
    </location>
</feature>
<dbReference type="GO" id="GO:0012505">
    <property type="term" value="C:endomembrane system"/>
    <property type="evidence" value="ECO:0007669"/>
    <property type="project" value="UniProtKB-SubCell"/>
</dbReference>
<evidence type="ECO:0000256" key="8">
    <source>
        <dbReference type="ARBA" id="ARBA00023136"/>
    </source>
</evidence>
<dbReference type="NCBIfam" id="TIGR00967">
    <property type="entry name" value="3a0501s007"/>
    <property type="match status" value="1"/>
</dbReference>
<evidence type="ECO:0000256" key="10">
    <source>
        <dbReference type="RuleBase" id="RU003484"/>
    </source>
</evidence>
<proteinExistence type="inferred from homology"/>
<accession>A0A484IDA8</accession>
<dbReference type="PANTHER" id="PTHR10906">
    <property type="entry name" value="SECY/SEC61-ALPHA FAMILY MEMBER"/>
    <property type="match status" value="1"/>
</dbReference>
<feature type="transmembrane region" description="Helical" evidence="12">
    <location>
        <begin position="415"/>
        <end position="435"/>
    </location>
</feature>
<evidence type="ECO:0000313" key="14">
    <source>
        <dbReference type="EMBL" id="VFJ15081.1"/>
    </source>
</evidence>
<keyword evidence="8 12" id="KW-0472">Membrane</keyword>
<keyword evidence="3 10" id="KW-0813">Transport</keyword>
<evidence type="ECO:0000256" key="9">
    <source>
        <dbReference type="RuleBase" id="RU000537"/>
    </source>
</evidence>
<feature type="transmembrane region" description="Helical" evidence="12">
    <location>
        <begin position="246"/>
        <end position="267"/>
    </location>
</feature>
<organism evidence="14 15">
    <name type="scientific">Candidatus Nitrosocosmicus franklandianus</name>
    <dbReference type="NCBI Taxonomy" id="1798806"/>
    <lineage>
        <taxon>Archaea</taxon>
        <taxon>Nitrososphaerota</taxon>
        <taxon>Nitrososphaeria</taxon>
        <taxon>Nitrososphaerales</taxon>
        <taxon>Nitrososphaeraceae</taxon>
        <taxon>Candidatus Nitrosocosmicus</taxon>
    </lineage>
</organism>
<dbReference type="AlphaFoldDB" id="A0A484IDA8"/>
<evidence type="ECO:0000256" key="3">
    <source>
        <dbReference type="ARBA" id="ARBA00022448"/>
    </source>
</evidence>
<feature type="transmembrane region" description="Helical" evidence="12">
    <location>
        <begin position="149"/>
        <end position="169"/>
    </location>
</feature>
<gene>
    <name evidence="14" type="ORF">NFRAN_2758</name>
</gene>
<dbReference type="PIRSF" id="PIRSF004557">
    <property type="entry name" value="SecY"/>
    <property type="match status" value="1"/>
</dbReference>
<dbReference type="GO" id="GO:0016020">
    <property type="term" value="C:membrane"/>
    <property type="evidence" value="ECO:0007669"/>
    <property type="project" value="UniProtKB-SubCell"/>
</dbReference>
<name>A0A484IDA8_9ARCH</name>
<evidence type="ECO:0000256" key="7">
    <source>
        <dbReference type="ARBA" id="ARBA00023010"/>
    </source>
</evidence>
<dbReference type="InterPro" id="IPR002208">
    <property type="entry name" value="SecY/SEC61-alpha"/>
</dbReference>
<reference evidence="14 15" key="1">
    <citation type="submission" date="2019-02" db="EMBL/GenBank/DDBJ databases">
        <authorList>
            <person name="Lehtovirta-Morley E L."/>
        </authorList>
    </citation>
    <scope>NUCLEOTIDE SEQUENCE [LARGE SCALE GENOMIC DNA]</scope>
    <source>
        <strain evidence="14">NFRAN1</strain>
    </source>
</reference>
<feature type="transmembrane region" description="Helical" evidence="12">
    <location>
        <begin position="120"/>
        <end position="143"/>
    </location>
</feature>
<dbReference type="RefSeq" id="WP_134485108.1">
    <property type="nucleotide sequence ID" value="NZ_LR216287.1"/>
</dbReference>
<comment type="subcellular location">
    <subcellularLocation>
        <location evidence="1">Endomembrane system</location>
        <topology evidence="1">Multi-pass membrane protein</topology>
    </subcellularLocation>
    <subcellularLocation>
        <location evidence="10">Membrane</location>
        <topology evidence="10">Multi-pass membrane protein</topology>
    </subcellularLocation>
</comment>